<dbReference type="PANTHER" id="PTHR43401">
    <property type="entry name" value="L-THREONINE 3-DEHYDROGENASE"/>
    <property type="match status" value="1"/>
</dbReference>
<dbReference type="Pfam" id="PF00107">
    <property type="entry name" value="ADH_zinc_N"/>
    <property type="match status" value="1"/>
</dbReference>
<sequence length="332" mass="35663">MKALVYTGTNEVTYREEPTPEPAAGEAKIRIEAVGICGSDMHAYHGEDARRIPPLILGHEAAGVVVSGNLSGQSVVLNPLICCASCKDCVSGRSNLCADRKLIGMNYQGAFAEYITIQEQNLIPIPEGMSFVHAALTEPAATSFHAINLAQRRLHRPISGGRALVIGAGSVGLLAALILRSFDCREILLCDTNPLRRETAFRSGCCEVFNPEVEPANLDNSFELVVDAVGMEASRRMAIRVVRPGGVMMHIGLQQSGGDCDFRKITLSEITVIGTYTYTHADLEEALKILHSGALGDLSWVEERPLSEGATAFSDLNKGFSAASKIVLQPLL</sequence>
<keyword evidence="2" id="KW-0862">Zinc</keyword>
<evidence type="ECO:0000259" key="4">
    <source>
        <dbReference type="SMART" id="SM00829"/>
    </source>
</evidence>
<keyword evidence="3" id="KW-0560">Oxidoreductase</keyword>
<dbReference type="PANTHER" id="PTHR43401:SF2">
    <property type="entry name" value="L-THREONINE 3-DEHYDROGENASE"/>
    <property type="match status" value="1"/>
</dbReference>
<dbReference type="InterPro" id="IPR050129">
    <property type="entry name" value="Zn_alcohol_dh"/>
</dbReference>
<dbReference type="Gene3D" id="3.90.180.10">
    <property type="entry name" value="Medium-chain alcohol dehydrogenases, catalytic domain"/>
    <property type="match status" value="1"/>
</dbReference>
<evidence type="ECO:0000256" key="2">
    <source>
        <dbReference type="ARBA" id="ARBA00022833"/>
    </source>
</evidence>
<evidence type="ECO:0000313" key="5">
    <source>
        <dbReference type="EMBL" id="SUZ56380.1"/>
    </source>
</evidence>
<evidence type="ECO:0000256" key="1">
    <source>
        <dbReference type="ARBA" id="ARBA00022723"/>
    </source>
</evidence>
<protein>
    <recommendedName>
        <fullName evidence="4">Enoyl reductase (ER) domain-containing protein</fullName>
    </recommendedName>
</protein>
<feature type="domain" description="Enoyl reductase (ER)" evidence="4">
    <location>
        <begin position="8"/>
        <end position="328"/>
    </location>
</feature>
<dbReference type="SUPFAM" id="SSF51735">
    <property type="entry name" value="NAD(P)-binding Rossmann-fold domains"/>
    <property type="match status" value="1"/>
</dbReference>
<dbReference type="SMART" id="SM00829">
    <property type="entry name" value="PKS_ER"/>
    <property type="match status" value="1"/>
</dbReference>
<dbReference type="GO" id="GO:0016491">
    <property type="term" value="F:oxidoreductase activity"/>
    <property type="evidence" value="ECO:0007669"/>
    <property type="project" value="UniProtKB-KW"/>
</dbReference>
<reference evidence="5" key="1">
    <citation type="submission" date="2018-05" db="EMBL/GenBank/DDBJ databases">
        <authorList>
            <person name="Lanie J.A."/>
            <person name="Ng W.-L."/>
            <person name="Kazmierczak K.M."/>
            <person name="Andrzejewski T.M."/>
            <person name="Davidsen T.M."/>
            <person name="Wayne K.J."/>
            <person name="Tettelin H."/>
            <person name="Glass J.I."/>
            <person name="Rusch D."/>
            <person name="Podicherti R."/>
            <person name="Tsui H.-C.T."/>
            <person name="Winkler M.E."/>
        </authorList>
    </citation>
    <scope>NUCLEOTIDE SEQUENCE</scope>
</reference>
<dbReference type="EMBL" id="UINC01000498">
    <property type="protein sequence ID" value="SUZ56380.1"/>
    <property type="molecule type" value="Genomic_DNA"/>
</dbReference>
<dbReference type="InterPro" id="IPR011032">
    <property type="entry name" value="GroES-like_sf"/>
</dbReference>
<dbReference type="GO" id="GO:0046872">
    <property type="term" value="F:metal ion binding"/>
    <property type="evidence" value="ECO:0007669"/>
    <property type="project" value="UniProtKB-KW"/>
</dbReference>
<dbReference type="Pfam" id="PF08240">
    <property type="entry name" value="ADH_N"/>
    <property type="match status" value="1"/>
</dbReference>
<evidence type="ECO:0000256" key="3">
    <source>
        <dbReference type="ARBA" id="ARBA00023002"/>
    </source>
</evidence>
<accession>A0A381NPC9</accession>
<dbReference type="AlphaFoldDB" id="A0A381NPC9"/>
<gene>
    <name evidence="5" type="ORF">METZ01_LOCUS9234</name>
</gene>
<dbReference type="InterPro" id="IPR013154">
    <property type="entry name" value="ADH-like_N"/>
</dbReference>
<dbReference type="InterPro" id="IPR036291">
    <property type="entry name" value="NAD(P)-bd_dom_sf"/>
</dbReference>
<dbReference type="Gene3D" id="3.40.50.720">
    <property type="entry name" value="NAD(P)-binding Rossmann-like Domain"/>
    <property type="match status" value="1"/>
</dbReference>
<name>A0A381NPC9_9ZZZZ</name>
<keyword evidence="1" id="KW-0479">Metal-binding</keyword>
<dbReference type="InterPro" id="IPR020843">
    <property type="entry name" value="ER"/>
</dbReference>
<dbReference type="InterPro" id="IPR013149">
    <property type="entry name" value="ADH-like_C"/>
</dbReference>
<dbReference type="SUPFAM" id="SSF50129">
    <property type="entry name" value="GroES-like"/>
    <property type="match status" value="1"/>
</dbReference>
<organism evidence="5">
    <name type="scientific">marine metagenome</name>
    <dbReference type="NCBI Taxonomy" id="408172"/>
    <lineage>
        <taxon>unclassified sequences</taxon>
        <taxon>metagenomes</taxon>
        <taxon>ecological metagenomes</taxon>
    </lineage>
</organism>
<proteinExistence type="predicted"/>